<organism evidence="9 10">
    <name type="scientific">Sporolactobacillus nakayamae</name>
    <dbReference type="NCBI Taxonomy" id="269670"/>
    <lineage>
        <taxon>Bacteria</taxon>
        <taxon>Bacillati</taxon>
        <taxon>Bacillota</taxon>
        <taxon>Bacilli</taxon>
        <taxon>Bacillales</taxon>
        <taxon>Sporolactobacillaceae</taxon>
        <taxon>Sporolactobacillus</taxon>
    </lineage>
</organism>
<evidence type="ECO:0000259" key="7">
    <source>
        <dbReference type="Pfam" id="PF17137"/>
    </source>
</evidence>
<dbReference type="InterPro" id="IPR017853">
    <property type="entry name" value="GH"/>
</dbReference>
<dbReference type="InterPro" id="IPR025887">
    <property type="entry name" value="Glyco_hydro_31_N_dom"/>
</dbReference>
<evidence type="ECO:0000259" key="8">
    <source>
        <dbReference type="Pfam" id="PF21365"/>
    </source>
</evidence>
<evidence type="ECO:0000256" key="4">
    <source>
        <dbReference type="RuleBase" id="RU361185"/>
    </source>
</evidence>
<dbReference type="Gene3D" id="2.60.40.1760">
    <property type="entry name" value="glycosyl hydrolase (family 31)"/>
    <property type="match status" value="1"/>
</dbReference>
<reference evidence="10" key="1">
    <citation type="submission" date="2016-10" db="EMBL/GenBank/DDBJ databases">
        <authorList>
            <person name="Varghese N."/>
            <person name="Submissions S."/>
        </authorList>
    </citation>
    <scope>NUCLEOTIDE SEQUENCE [LARGE SCALE GENOMIC DNA]</scope>
    <source>
        <strain evidence="10">ATCC 700379</strain>
    </source>
</reference>
<sequence>MYGNLIGYQQHENKVIVQFEKSEAVIETITPAIIRFFVSVAGLDRKSKAIENLNCAPGSLTTHHADGVLTICTEKLVVTIKDEFYVTISDRAGHVLSEDYQGEGKPFIRKGSGEGLAIAAEEGHKLEAERNKLLFKIEKKLDQNTFFYGLGDKTGHLNKKGYHYKMWNTDNPSPHVESFDALYKSIPFLITLKEKQAFGYFLDNTFESIVDLGKENSDYYSFGAVGGDIDYYFIYGPSVKSVINRYTDLTGTTPLPQLWTLGYQQCRWSYTPENRLREIADNFRKKDIPCDALYLDIDYMDGYRVFTWDHKKFPDPKRTLELLKKQGFKVVTIIDPGVKKDKGYSVYDQGIANDYFATDKDLVPYVNKVWPGDALYPDFSNEKVRNWWAGNQKIMTDTGVAGIWNDMNEPASFNGPLPDDVLFNNDGVQADHREVHNVYGHYMSKATYEGIKQATGKRPFVITRACYAGTQKYATVWTGDNQSLWEHLRMSLPMLMNLGLSGIAFCGTDVGGFGFDCTAELLSRWVQVGAFTPLFRNHSSIYTRDQEPWAFDDQTEAINRKYIKLRYQLLPYLYDLLHDGESSGLPVIRPLFLHYQDDVRTYEINDEFLCGDSILVAPVVEQGARTRLVYLPEGNEWIDFWTKEVFAGGQYIVREAPLDLCPIYIKGGGIVPLYPVQNYVGEQEIKQLTLDVYLTESVKNGSYIHYQDDGESFNYQNGGYNLYELSIIYNDPSDDLTLSIKMKHNGYRKAYESFKIILNHTIASEVILDGEKIPYEVNGESTYLSVDHLGTISIKL</sequence>
<dbReference type="GO" id="GO:0030246">
    <property type="term" value="F:carbohydrate binding"/>
    <property type="evidence" value="ECO:0007669"/>
    <property type="project" value="InterPro"/>
</dbReference>
<dbReference type="PANTHER" id="PTHR22762">
    <property type="entry name" value="ALPHA-GLUCOSIDASE"/>
    <property type="match status" value="1"/>
</dbReference>
<dbReference type="Pfam" id="PF21365">
    <property type="entry name" value="Glyco_hydro_31_3rd"/>
    <property type="match status" value="1"/>
</dbReference>
<comment type="similarity">
    <text evidence="1 4">Belongs to the glycosyl hydrolase 31 family.</text>
</comment>
<dbReference type="InterPro" id="IPR013780">
    <property type="entry name" value="Glyco_hydro_b"/>
</dbReference>
<keyword evidence="2 4" id="KW-0378">Hydrolase</keyword>
<keyword evidence="10" id="KW-1185">Reference proteome</keyword>
<evidence type="ECO:0000313" key="10">
    <source>
        <dbReference type="Proteomes" id="UP000198752"/>
    </source>
</evidence>
<dbReference type="Gene3D" id="2.60.40.1180">
    <property type="entry name" value="Golgi alpha-mannosidase II"/>
    <property type="match status" value="2"/>
</dbReference>
<evidence type="ECO:0000256" key="1">
    <source>
        <dbReference type="ARBA" id="ARBA00007806"/>
    </source>
</evidence>
<dbReference type="Pfam" id="PF13802">
    <property type="entry name" value="Gal_mutarotas_2"/>
    <property type="match status" value="1"/>
</dbReference>
<accession>A0A1I2R702</accession>
<dbReference type="InterPro" id="IPR030458">
    <property type="entry name" value="Glyco_hydro_31_AS"/>
</dbReference>
<dbReference type="Proteomes" id="UP000198752">
    <property type="component" value="Unassembled WGS sequence"/>
</dbReference>
<dbReference type="SUPFAM" id="SSF51011">
    <property type="entry name" value="Glycosyl hydrolase domain"/>
    <property type="match status" value="1"/>
</dbReference>
<dbReference type="OrthoDB" id="176168at2"/>
<evidence type="ECO:0000259" key="5">
    <source>
        <dbReference type="Pfam" id="PF01055"/>
    </source>
</evidence>
<dbReference type="AlphaFoldDB" id="A0A1I2R702"/>
<dbReference type="InterPro" id="IPR011013">
    <property type="entry name" value="Gal_mutarotase_sf_dom"/>
</dbReference>
<dbReference type="EMBL" id="FOOY01000009">
    <property type="protein sequence ID" value="SFG36200.1"/>
    <property type="molecule type" value="Genomic_DNA"/>
</dbReference>
<feature type="domain" description="Glycoside hydrolase family 31 TIM barrel" evidence="5">
    <location>
        <begin position="253"/>
        <end position="576"/>
    </location>
</feature>
<dbReference type="PANTHER" id="PTHR22762:SF166">
    <property type="entry name" value="ALPHA-GLUCOSIDASE"/>
    <property type="match status" value="1"/>
</dbReference>
<evidence type="ECO:0000256" key="2">
    <source>
        <dbReference type="ARBA" id="ARBA00022801"/>
    </source>
</evidence>
<dbReference type="CDD" id="cd14752">
    <property type="entry name" value="GH31_N"/>
    <property type="match status" value="1"/>
</dbReference>
<keyword evidence="3 4" id="KW-0326">Glycosidase</keyword>
<feature type="domain" description="Glycosyl hydrolase family 31 C-terminal" evidence="8">
    <location>
        <begin position="584"/>
        <end position="671"/>
    </location>
</feature>
<dbReference type="InterPro" id="IPR000322">
    <property type="entry name" value="Glyco_hydro_31_TIM"/>
</dbReference>
<dbReference type="PROSITE" id="PS00129">
    <property type="entry name" value="GLYCOSYL_HYDROL_F31_1"/>
    <property type="match status" value="1"/>
</dbReference>
<dbReference type="RefSeq" id="WP_093671534.1">
    <property type="nucleotide sequence ID" value="NZ_FOOY01000009.1"/>
</dbReference>
<dbReference type="SUPFAM" id="SSF51445">
    <property type="entry name" value="(Trans)glycosidases"/>
    <property type="match status" value="1"/>
</dbReference>
<dbReference type="GO" id="GO:0004553">
    <property type="term" value="F:hydrolase activity, hydrolyzing O-glycosyl compounds"/>
    <property type="evidence" value="ECO:0007669"/>
    <property type="project" value="InterPro"/>
</dbReference>
<name>A0A1I2R702_9BACL</name>
<feature type="domain" description="DUF5110" evidence="7">
    <location>
        <begin position="687"/>
        <end position="760"/>
    </location>
</feature>
<protein>
    <submittedName>
        <fullName evidence="9">Alpha-glucosidase</fullName>
    </submittedName>
</protein>
<gene>
    <name evidence="9" type="ORF">SAMN02982927_01458</name>
</gene>
<dbReference type="Pfam" id="PF17137">
    <property type="entry name" value="DUF5110"/>
    <property type="match status" value="1"/>
</dbReference>
<proteinExistence type="inferred from homology"/>
<evidence type="ECO:0000259" key="6">
    <source>
        <dbReference type="Pfam" id="PF13802"/>
    </source>
</evidence>
<dbReference type="Pfam" id="PF01055">
    <property type="entry name" value="Glyco_hydro_31_2nd"/>
    <property type="match status" value="1"/>
</dbReference>
<evidence type="ECO:0000313" key="9">
    <source>
        <dbReference type="EMBL" id="SFG36200.1"/>
    </source>
</evidence>
<dbReference type="STRING" id="269670.SAMN02982927_01458"/>
<dbReference type="CDD" id="cd06604">
    <property type="entry name" value="GH31_glucosidase_II_MalA"/>
    <property type="match status" value="1"/>
</dbReference>
<dbReference type="SUPFAM" id="SSF74650">
    <property type="entry name" value="Galactose mutarotase-like"/>
    <property type="match status" value="1"/>
</dbReference>
<dbReference type="GO" id="GO:0005975">
    <property type="term" value="P:carbohydrate metabolic process"/>
    <property type="evidence" value="ECO:0007669"/>
    <property type="project" value="InterPro"/>
</dbReference>
<evidence type="ECO:0000256" key="3">
    <source>
        <dbReference type="ARBA" id="ARBA00023295"/>
    </source>
</evidence>
<dbReference type="InterPro" id="IPR048395">
    <property type="entry name" value="Glyco_hydro_31_C"/>
</dbReference>
<feature type="domain" description="Glycoside hydrolase family 31 N-terminal" evidence="6">
    <location>
        <begin position="26"/>
        <end position="211"/>
    </location>
</feature>
<dbReference type="InterPro" id="IPR033403">
    <property type="entry name" value="DUF5110"/>
</dbReference>
<dbReference type="Gene3D" id="3.20.20.80">
    <property type="entry name" value="Glycosidases"/>
    <property type="match status" value="2"/>
</dbReference>